<dbReference type="RefSeq" id="WP_331845483.1">
    <property type="nucleotide sequence ID" value="NZ_JAZHPZ010000002.1"/>
</dbReference>
<sequence>MTKTTLVSHTAIIGNVYDWVNAEYVVKISAAEAKAVIIAQIEEVFGEAA</sequence>
<name>A0ABU7VNC7_9BACL</name>
<keyword evidence="2" id="KW-1185">Reference proteome</keyword>
<comment type="caution">
    <text evidence="1">The sequence shown here is derived from an EMBL/GenBank/DDBJ whole genome shotgun (WGS) entry which is preliminary data.</text>
</comment>
<evidence type="ECO:0000313" key="1">
    <source>
        <dbReference type="EMBL" id="MEF2965247.1"/>
    </source>
</evidence>
<protein>
    <submittedName>
        <fullName evidence="1">Uncharacterized protein</fullName>
    </submittedName>
</protein>
<evidence type="ECO:0000313" key="2">
    <source>
        <dbReference type="Proteomes" id="UP001306950"/>
    </source>
</evidence>
<dbReference type="Proteomes" id="UP001306950">
    <property type="component" value="Unassembled WGS sequence"/>
</dbReference>
<accession>A0ABU7VNC7</accession>
<proteinExistence type="predicted"/>
<reference evidence="1 2" key="1">
    <citation type="submission" date="2024-02" db="EMBL/GenBank/DDBJ databases">
        <title>A nitrogen-fixing paenibacillus bacterium.</title>
        <authorList>
            <person name="Zhang W.L."/>
            <person name="Chen S.F."/>
        </authorList>
    </citation>
    <scope>NUCLEOTIDE SEQUENCE [LARGE SCALE GENOMIC DNA]</scope>
    <source>
        <strain evidence="1 2">M1</strain>
    </source>
</reference>
<dbReference type="EMBL" id="JAZHPZ010000002">
    <property type="protein sequence ID" value="MEF2965247.1"/>
    <property type="molecule type" value="Genomic_DNA"/>
</dbReference>
<organism evidence="1 2">
    <name type="scientific">Paenibacillus haidiansis</name>
    <dbReference type="NCBI Taxonomy" id="1574488"/>
    <lineage>
        <taxon>Bacteria</taxon>
        <taxon>Bacillati</taxon>
        <taxon>Bacillota</taxon>
        <taxon>Bacilli</taxon>
        <taxon>Bacillales</taxon>
        <taxon>Paenibacillaceae</taxon>
        <taxon>Paenibacillus</taxon>
    </lineage>
</organism>
<gene>
    <name evidence="1" type="ORF">V3851_05325</name>
</gene>